<sequence length="469" mass="51543">MTTRVSCLIGVLVYLALAGVGMSLYDATRVALNKRADLQLIARIEHMRTLLRDLYTVQEIESRPALFETMMGNEQDVIVIRRPGTTPFINVNPQHTPLPALAPVRPGQPITLTALADGRSPDGWRVRWIAANAVIGNHGETIEIVAAHVMTQEERVLALYRQRVIATMLAALVATLTLVAWSLRRSLAPLRQMAARAADVTPENLAVRLDASAAPAELETFAASFNAMLDRLTAGYQRLLQFSADLAHELRTPIGVLIGQTQVLLVHPRSAADYRQVLESNLEELERLARIAENILFLARTDHERQGLPDNARTQMPLQPLLETIGAYFEGLAEERNLRFDIMATGTVSADALMCRRAINNVVVNAVRYATPGTCITLRGGEGRIVIGNQSEPIPNGELARLFDRFYRRDPSRTASTESNGLGLSIVHAIMRVHGGGVWIQCDVTGWITVTLDFHVNTPPTEPTVSPVA</sequence>
<evidence type="ECO:0000256" key="5">
    <source>
        <dbReference type="ARBA" id="ARBA00022553"/>
    </source>
</evidence>
<keyword evidence="8 14" id="KW-0547">Nucleotide-binding</keyword>
<evidence type="ECO:0000256" key="7">
    <source>
        <dbReference type="ARBA" id="ARBA00022692"/>
    </source>
</evidence>
<dbReference type="PATRIC" id="fig|28092.6.peg.4244"/>
<keyword evidence="13 14" id="KW-0472">Membrane</keyword>
<evidence type="ECO:0000256" key="8">
    <source>
        <dbReference type="ARBA" id="ARBA00022741"/>
    </source>
</evidence>
<evidence type="ECO:0000256" key="14">
    <source>
        <dbReference type="RuleBase" id="RU364088"/>
    </source>
</evidence>
<keyword evidence="10 14" id="KW-0067">ATP-binding</keyword>
<dbReference type="InterPro" id="IPR006290">
    <property type="entry name" value="CztS_silS_copS"/>
</dbReference>
<dbReference type="InterPro" id="IPR003660">
    <property type="entry name" value="HAMP_dom"/>
</dbReference>
<proteinExistence type="predicted"/>
<organism evidence="17 18">
    <name type="scientific">Robbsia andropogonis</name>
    <dbReference type="NCBI Taxonomy" id="28092"/>
    <lineage>
        <taxon>Bacteria</taxon>
        <taxon>Pseudomonadati</taxon>
        <taxon>Pseudomonadota</taxon>
        <taxon>Betaproteobacteria</taxon>
        <taxon>Burkholderiales</taxon>
        <taxon>Burkholderiaceae</taxon>
        <taxon>Robbsia</taxon>
    </lineage>
</organism>
<comment type="caution">
    <text evidence="17">The sequence shown here is derived from an EMBL/GenBank/DDBJ whole genome shotgun (WGS) entry which is preliminary data.</text>
</comment>
<keyword evidence="6 14" id="KW-0808">Transferase</keyword>
<dbReference type="Gene3D" id="1.10.287.130">
    <property type="match status" value="1"/>
</dbReference>
<dbReference type="SUPFAM" id="SSF47384">
    <property type="entry name" value="Homodimeric domain of signal transducing histidine kinase"/>
    <property type="match status" value="1"/>
</dbReference>
<dbReference type="InterPro" id="IPR003594">
    <property type="entry name" value="HATPase_dom"/>
</dbReference>
<keyword evidence="3 14" id="KW-1003">Cell membrane</keyword>
<dbReference type="CDD" id="cd00082">
    <property type="entry name" value="HisKA"/>
    <property type="match status" value="1"/>
</dbReference>
<dbReference type="Pfam" id="PF00512">
    <property type="entry name" value="HisKA"/>
    <property type="match status" value="1"/>
</dbReference>
<protein>
    <recommendedName>
        <fullName evidence="14">Sensor protein</fullName>
        <ecNumber evidence="14">2.7.13.3</ecNumber>
    </recommendedName>
</protein>
<evidence type="ECO:0000256" key="3">
    <source>
        <dbReference type="ARBA" id="ARBA00022475"/>
    </source>
</evidence>
<accession>A0A0F5JX29</accession>
<dbReference type="PANTHER" id="PTHR45436:SF3">
    <property type="entry name" value="SENSOR HISTIDINE KINASE HPRS"/>
    <property type="match status" value="1"/>
</dbReference>
<evidence type="ECO:0000256" key="6">
    <source>
        <dbReference type="ARBA" id="ARBA00022679"/>
    </source>
</evidence>
<dbReference type="CDD" id="cd00075">
    <property type="entry name" value="HATPase"/>
    <property type="match status" value="1"/>
</dbReference>
<dbReference type="AlphaFoldDB" id="A0A0F5JX29"/>
<dbReference type="SMART" id="SM00387">
    <property type="entry name" value="HATPase_c"/>
    <property type="match status" value="1"/>
</dbReference>
<evidence type="ECO:0000259" key="15">
    <source>
        <dbReference type="PROSITE" id="PS50109"/>
    </source>
</evidence>
<keyword evidence="4 14" id="KW-0997">Cell inner membrane</keyword>
<comment type="catalytic activity">
    <reaction evidence="1 14">
        <text>ATP + protein L-histidine = ADP + protein N-phospho-L-histidine.</text>
        <dbReference type="EC" id="2.7.13.3"/>
    </reaction>
</comment>
<dbReference type="InterPro" id="IPR005467">
    <property type="entry name" value="His_kinase_dom"/>
</dbReference>
<dbReference type="Pfam" id="PF02518">
    <property type="entry name" value="HATPase_c"/>
    <property type="match status" value="1"/>
</dbReference>
<evidence type="ECO:0000313" key="17">
    <source>
        <dbReference type="EMBL" id="KKB62383.1"/>
    </source>
</evidence>
<dbReference type="Gene3D" id="6.10.340.10">
    <property type="match status" value="1"/>
</dbReference>
<dbReference type="GO" id="GO:0005524">
    <property type="term" value="F:ATP binding"/>
    <property type="evidence" value="ECO:0007669"/>
    <property type="project" value="UniProtKB-KW"/>
</dbReference>
<feature type="transmembrane region" description="Helical" evidence="14">
    <location>
        <begin position="164"/>
        <end position="183"/>
    </location>
</feature>
<evidence type="ECO:0000256" key="13">
    <source>
        <dbReference type="ARBA" id="ARBA00023136"/>
    </source>
</evidence>
<dbReference type="NCBIfam" id="TIGR01386">
    <property type="entry name" value="cztS_silS_copS"/>
    <property type="match status" value="1"/>
</dbReference>
<evidence type="ECO:0000256" key="4">
    <source>
        <dbReference type="ARBA" id="ARBA00022519"/>
    </source>
</evidence>
<evidence type="ECO:0000256" key="9">
    <source>
        <dbReference type="ARBA" id="ARBA00022777"/>
    </source>
</evidence>
<dbReference type="Pfam" id="PF00672">
    <property type="entry name" value="HAMP"/>
    <property type="match status" value="1"/>
</dbReference>
<dbReference type="InterPro" id="IPR036097">
    <property type="entry name" value="HisK_dim/P_sf"/>
</dbReference>
<evidence type="ECO:0000256" key="11">
    <source>
        <dbReference type="ARBA" id="ARBA00022989"/>
    </source>
</evidence>
<dbReference type="EMBL" id="LAQU01000021">
    <property type="protein sequence ID" value="KKB62383.1"/>
    <property type="molecule type" value="Genomic_DNA"/>
</dbReference>
<evidence type="ECO:0000256" key="2">
    <source>
        <dbReference type="ARBA" id="ARBA00004533"/>
    </source>
</evidence>
<dbReference type="InterPro" id="IPR050428">
    <property type="entry name" value="TCS_sensor_his_kinase"/>
</dbReference>
<dbReference type="CDD" id="cd06225">
    <property type="entry name" value="HAMP"/>
    <property type="match status" value="1"/>
</dbReference>
<keyword evidence="5" id="KW-0597">Phosphoprotein</keyword>
<keyword evidence="11 14" id="KW-1133">Transmembrane helix</keyword>
<dbReference type="InterPro" id="IPR003661">
    <property type="entry name" value="HisK_dim/P_dom"/>
</dbReference>
<keyword evidence="9 14" id="KW-0418">Kinase</keyword>
<feature type="domain" description="HAMP" evidence="16">
    <location>
        <begin position="184"/>
        <end position="237"/>
    </location>
</feature>
<evidence type="ECO:0000313" key="18">
    <source>
        <dbReference type="Proteomes" id="UP000033618"/>
    </source>
</evidence>
<evidence type="ECO:0000259" key="16">
    <source>
        <dbReference type="PROSITE" id="PS50885"/>
    </source>
</evidence>
<comment type="subcellular location">
    <subcellularLocation>
        <location evidence="2 14">Cell inner membrane</location>
    </subcellularLocation>
</comment>
<gene>
    <name evidence="17" type="ORF">WM40_18050</name>
</gene>
<keyword evidence="12 14" id="KW-0902">Two-component regulatory system</keyword>
<dbReference type="SMART" id="SM00304">
    <property type="entry name" value="HAMP"/>
    <property type="match status" value="1"/>
</dbReference>
<dbReference type="SMART" id="SM00388">
    <property type="entry name" value="HisKA"/>
    <property type="match status" value="1"/>
</dbReference>
<dbReference type="OrthoDB" id="9786919at2"/>
<name>A0A0F5JX29_9BURK</name>
<dbReference type="PANTHER" id="PTHR45436">
    <property type="entry name" value="SENSOR HISTIDINE KINASE YKOH"/>
    <property type="match status" value="1"/>
</dbReference>
<dbReference type="GO" id="GO:0005886">
    <property type="term" value="C:plasma membrane"/>
    <property type="evidence" value="ECO:0007669"/>
    <property type="project" value="UniProtKB-SubCell"/>
</dbReference>
<dbReference type="STRING" id="28092.WM40_18050"/>
<reference evidence="17 18" key="1">
    <citation type="submission" date="2015-03" db="EMBL/GenBank/DDBJ databases">
        <title>Draft Genome Sequence of Burkholderia andropogonis type strain ICMP2807, isolated from Sorghum bicolor.</title>
        <authorList>
            <person name="Lopes-Santos L."/>
            <person name="Castro D.B."/>
            <person name="Ottoboni L.M."/>
            <person name="Park D."/>
            <person name="Weirc B.S."/>
            <person name="Destefano S.A."/>
        </authorList>
    </citation>
    <scope>NUCLEOTIDE SEQUENCE [LARGE SCALE GENOMIC DNA]</scope>
    <source>
        <strain evidence="17 18">ICMP2807</strain>
    </source>
</reference>
<feature type="domain" description="Histidine kinase" evidence="15">
    <location>
        <begin position="245"/>
        <end position="458"/>
    </location>
</feature>
<dbReference type="InterPro" id="IPR036890">
    <property type="entry name" value="HATPase_C_sf"/>
</dbReference>
<evidence type="ECO:0000256" key="12">
    <source>
        <dbReference type="ARBA" id="ARBA00023012"/>
    </source>
</evidence>
<evidence type="ECO:0000256" key="10">
    <source>
        <dbReference type="ARBA" id="ARBA00022840"/>
    </source>
</evidence>
<evidence type="ECO:0000256" key="1">
    <source>
        <dbReference type="ARBA" id="ARBA00000085"/>
    </source>
</evidence>
<dbReference type="GO" id="GO:0000155">
    <property type="term" value="F:phosphorelay sensor kinase activity"/>
    <property type="evidence" value="ECO:0007669"/>
    <property type="project" value="InterPro"/>
</dbReference>
<dbReference type="Proteomes" id="UP000033618">
    <property type="component" value="Unassembled WGS sequence"/>
</dbReference>
<dbReference type="Gene3D" id="3.30.565.10">
    <property type="entry name" value="Histidine kinase-like ATPase, C-terminal domain"/>
    <property type="match status" value="1"/>
</dbReference>
<dbReference type="PROSITE" id="PS50885">
    <property type="entry name" value="HAMP"/>
    <property type="match status" value="1"/>
</dbReference>
<keyword evidence="7 14" id="KW-0812">Transmembrane</keyword>
<dbReference type="PROSITE" id="PS50109">
    <property type="entry name" value="HIS_KIN"/>
    <property type="match status" value="1"/>
</dbReference>
<dbReference type="SUPFAM" id="SSF55874">
    <property type="entry name" value="ATPase domain of HSP90 chaperone/DNA topoisomerase II/histidine kinase"/>
    <property type="match status" value="1"/>
</dbReference>
<keyword evidence="18" id="KW-1185">Reference proteome</keyword>
<dbReference type="EC" id="2.7.13.3" evidence="14"/>
<comment type="function">
    <text evidence="14">Member of a two-component regulatory system.</text>
</comment>